<sequence>MKDKPKTRMIGISVEAPSLKALMTEVLFLWADAFKISWGQLSSLEFRQLMDADKLNMEVLRYARLDVCGSLLCFLALLRYGFATDIQNCFQLFAHDTMEPELVADLARMFRETFEDKYKDQQWKGAYDMEEMMGNTNALYFMMRGEAIATYNLLEEQAPVTFYCPPHFSNSHIEPQPVPRGWYPWVERKVKTPRKRKSTEDSEGEPTNDWDLEDILAARQFGWPIEPREIEMKQGKWPKGVVQFTNNIRDQVSHLRDYYHPKINRSIVPIVKELHEKNVNPLIYFLWPHSVQEWKAWVPGFTSGMWSSI</sequence>
<dbReference type="WBParaSite" id="nRc.2.0.1.t18653-RA">
    <property type="protein sequence ID" value="nRc.2.0.1.t18653-RA"/>
    <property type="gene ID" value="nRc.2.0.1.g18653"/>
</dbReference>
<evidence type="ECO:0000313" key="1">
    <source>
        <dbReference type="Proteomes" id="UP000887565"/>
    </source>
</evidence>
<reference evidence="2" key="1">
    <citation type="submission" date="2022-11" db="UniProtKB">
        <authorList>
            <consortium name="WormBaseParasite"/>
        </authorList>
    </citation>
    <scope>IDENTIFICATION</scope>
</reference>
<protein>
    <submittedName>
        <fullName evidence="2">Uncharacterized protein</fullName>
    </submittedName>
</protein>
<proteinExistence type="predicted"/>
<keyword evidence="1" id="KW-1185">Reference proteome</keyword>
<organism evidence="1 2">
    <name type="scientific">Romanomermis culicivorax</name>
    <name type="common">Nematode worm</name>
    <dbReference type="NCBI Taxonomy" id="13658"/>
    <lineage>
        <taxon>Eukaryota</taxon>
        <taxon>Metazoa</taxon>
        <taxon>Ecdysozoa</taxon>
        <taxon>Nematoda</taxon>
        <taxon>Enoplea</taxon>
        <taxon>Dorylaimia</taxon>
        <taxon>Mermithida</taxon>
        <taxon>Mermithoidea</taxon>
        <taxon>Mermithidae</taxon>
        <taxon>Romanomermis</taxon>
    </lineage>
</organism>
<dbReference type="AlphaFoldDB" id="A0A915IXU2"/>
<name>A0A915IXU2_ROMCU</name>
<evidence type="ECO:0000313" key="2">
    <source>
        <dbReference type="WBParaSite" id="nRc.2.0.1.t18653-RA"/>
    </source>
</evidence>
<dbReference type="Proteomes" id="UP000887565">
    <property type="component" value="Unplaced"/>
</dbReference>
<accession>A0A915IXU2</accession>